<dbReference type="Pfam" id="PF01433">
    <property type="entry name" value="Peptidase_M1"/>
    <property type="match status" value="1"/>
</dbReference>
<name>A0ABT0H5K4_9FLAO</name>
<evidence type="ECO:0000256" key="6">
    <source>
        <dbReference type="ARBA" id="ARBA00022438"/>
    </source>
</evidence>
<evidence type="ECO:0000256" key="9">
    <source>
        <dbReference type="ARBA" id="ARBA00022729"/>
    </source>
</evidence>
<reference evidence="16" key="1">
    <citation type="submission" date="2022-04" db="EMBL/GenBank/DDBJ databases">
        <authorList>
            <person name="Ren T."/>
        </authorList>
    </citation>
    <scope>NUCLEOTIDE SEQUENCE</scope>
    <source>
        <strain evidence="16">F63249</strain>
    </source>
</reference>
<feature type="domain" description="Secretion system C-terminal sorting" evidence="15">
    <location>
        <begin position="575"/>
        <end position="640"/>
    </location>
</feature>
<keyword evidence="12" id="KW-0482">Metalloprotease</keyword>
<keyword evidence="11" id="KW-0862">Zinc</keyword>
<protein>
    <recommendedName>
        <fullName evidence="5">Aminopeptidase N</fullName>
        <ecNumber evidence="4">3.4.11.2</ecNumber>
    </recommendedName>
</protein>
<dbReference type="Pfam" id="PF18962">
    <property type="entry name" value="Por_Secre_tail"/>
    <property type="match status" value="1"/>
</dbReference>
<dbReference type="PANTHER" id="PTHR11533">
    <property type="entry name" value="PROTEASE M1 ZINC METALLOPROTEASE"/>
    <property type="match status" value="1"/>
</dbReference>
<dbReference type="SUPFAM" id="SSF63737">
    <property type="entry name" value="Leukotriene A4 hydrolase N-terminal domain"/>
    <property type="match status" value="1"/>
</dbReference>
<dbReference type="InterPro" id="IPR001930">
    <property type="entry name" value="Peptidase_M1"/>
</dbReference>
<gene>
    <name evidence="16" type="ORF">MUY34_00535</name>
</gene>
<dbReference type="InterPro" id="IPR045357">
    <property type="entry name" value="Aminopeptidase_N-like_N"/>
</dbReference>
<evidence type="ECO:0000259" key="13">
    <source>
        <dbReference type="Pfam" id="PF01433"/>
    </source>
</evidence>
<evidence type="ECO:0000259" key="14">
    <source>
        <dbReference type="Pfam" id="PF17900"/>
    </source>
</evidence>
<comment type="similarity">
    <text evidence="3">Belongs to the peptidase M1 family.</text>
</comment>
<sequence>MKLRLLILFVYTCSMSFSQDFDDTLNSIREAEAKSALSHIMQRSNLNTGNYDLKYHRLELNVDPSVAFISGAVTSYFEAKSDMSSITFDLASNMIVSQVLQRGNPLAFTQNTDDELIITLPTTLATGVLDSLTVSYSGNPISSGFGSFEQTTHNGDPVIWTLSEPYGAKGWWPCKQDLIDKIDSVDVFMTTPQFNASNEPYISVSNGLEQSQIINGNEKTTHFKHRYPIPAYLIAIAATNYEVYSHTVPNNGNPFDIVNYVYPENLISAQNSTPVTVDIMNLFTNLFEEYPFANEKYGHAQFGWGGGMEHTTVSFMGSFDRNLIAHELAHQWFGNKITCGSWKDIWLNEGFATYLSGIVYENLDNNNNFIAWKQQRNASITSAPDGAVYLSDIDTTNVSRIFNGRLSYNKGAMVLHMLRKKLGDSNFFQALQEYLATPIHAFDYAKTNEFIAIVETSSGEDLTEFFNDWLYNQGHPSYTVSWNQPTENEVSITLNQSQSHASVSFFEAPVPIRLIGTLGEELNLILNHTTNGETFTETISFEIQDIIFDPESDLISANNVVLHTEEFDSNNTLIVYPNPTTDVLYIEKPDLMSVSEIRVFNTLGQLIGSYNWQQTINTSSWSSGVLFVQFQTNEGSIIKSVLKN</sequence>
<dbReference type="Gene3D" id="2.60.40.1730">
    <property type="entry name" value="tricorn interacting facor f3 domain"/>
    <property type="match status" value="1"/>
</dbReference>
<dbReference type="PRINTS" id="PR00756">
    <property type="entry name" value="ALADIPTASE"/>
</dbReference>
<dbReference type="EC" id="3.4.11.2" evidence="4"/>
<proteinExistence type="inferred from homology"/>
<dbReference type="RefSeq" id="WP_248411516.1">
    <property type="nucleotide sequence ID" value="NZ_JALPQF010000001.1"/>
</dbReference>
<dbReference type="InterPro" id="IPR050344">
    <property type="entry name" value="Peptidase_M1_aminopeptidases"/>
</dbReference>
<comment type="cofactor">
    <cofactor evidence="2">
        <name>Zn(2+)</name>
        <dbReference type="ChEBI" id="CHEBI:29105"/>
    </cofactor>
</comment>
<evidence type="ECO:0000256" key="10">
    <source>
        <dbReference type="ARBA" id="ARBA00022801"/>
    </source>
</evidence>
<evidence type="ECO:0000256" key="12">
    <source>
        <dbReference type="ARBA" id="ARBA00023049"/>
    </source>
</evidence>
<keyword evidence="8" id="KW-0479">Metal-binding</keyword>
<dbReference type="NCBIfam" id="TIGR04183">
    <property type="entry name" value="Por_Secre_tail"/>
    <property type="match status" value="1"/>
</dbReference>
<evidence type="ECO:0000313" key="17">
    <source>
        <dbReference type="Proteomes" id="UP001203687"/>
    </source>
</evidence>
<dbReference type="EMBL" id="JALPQF010000001">
    <property type="protein sequence ID" value="MCK8479080.1"/>
    <property type="molecule type" value="Genomic_DNA"/>
</dbReference>
<evidence type="ECO:0000256" key="8">
    <source>
        <dbReference type="ARBA" id="ARBA00022723"/>
    </source>
</evidence>
<evidence type="ECO:0000259" key="15">
    <source>
        <dbReference type="Pfam" id="PF18962"/>
    </source>
</evidence>
<organism evidence="16 17">
    <name type="scientific">Psychroserpens algicola</name>
    <dbReference type="NCBI Taxonomy" id="1719034"/>
    <lineage>
        <taxon>Bacteria</taxon>
        <taxon>Pseudomonadati</taxon>
        <taxon>Bacteroidota</taxon>
        <taxon>Flavobacteriia</taxon>
        <taxon>Flavobacteriales</taxon>
        <taxon>Flavobacteriaceae</taxon>
        <taxon>Psychroserpens</taxon>
    </lineage>
</organism>
<dbReference type="InterPro" id="IPR042097">
    <property type="entry name" value="Aminopeptidase_N-like_N_sf"/>
</dbReference>
<feature type="domain" description="Aminopeptidase N-like N-terminal" evidence="14">
    <location>
        <begin position="55"/>
        <end position="233"/>
    </location>
</feature>
<evidence type="ECO:0000256" key="11">
    <source>
        <dbReference type="ARBA" id="ARBA00022833"/>
    </source>
</evidence>
<dbReference type="Proteomes" id="UP001203687">
    <property type="component" value="Unassembled WGS sequence"/>
</dbReference>
<keyword evidence="17" id="KW-1185">Reference proteome</keyword>
<accession>A0ABT0H5K4</accession>
<keyword evidence="6" id="KW-0031">Aminopeptidase</keyword>
<evidence type="ECO:0000256" key="4">
    <source>
        <dbReference type="ARBA" id="ARBA00012564"/>
    </source>
</evidence>
<keyword evidence="10" id="KW-0378">Hydrolase</keyword>
<evidence type="ECO:0000256" key="2">
    <source>
        <dbReference type="ARBA" id="ARBA00001947"/>
    </source>
</evidence>
<evidence type="ECO:0000256" key="5">
    <source>
        <dbReference type="ARBA" id="ARBA00015611"/>
    </source>
</evidence>
<dbReference type="InterPro" id="IPR014782">
    <property type="entry name" value="Peptidase_M1_dom"/>
</dbReference>
<keyword evidence="9" id="KW-0732">Signal</keyword>
<comment type="caution">
    <text evidence="16">The sequence shown here is derived from an EMBL/GenBank/DDBJ whole genome shotgun (WGS) entry which is preliminary data.</text>
</comment>
<dbReference type="InterPro" id="IPR026444">
    <property type="entry name" value="Secre_tail"/>
</dbReference>
<keyword evidence="7" id="KW-0645">Protease</keyword>
<dbReference type="CDD" id="cd09603">
    <property type="entry name" value="M1_APN_like"/>
    <property type="match status" value="1"/>
</dbReference>
<feature type="domain" description="Peptidase M1 membrane alanine aminopeptidase" evidence="13">
    <location>
        <begin position="322"/>
        <end position="469"/>
    </location>
</feature>
<comment type="catalytic activity">
    <reaction evidence="1">
        <text>Release of an N-terminal amino acid, Xaa-|-Yaa- from a peptide, amide or arylamide. Xaa is preferably Ala, but may be most amino acids including Pro (slow action). When a terminal hydrophobic residue is followed by a prolyl residue, the two may be released as an intact Xaa-Pro dipeptide.</text>
        <dbReference type="EC" id="3.4.11.2"/>
    </reaction>
</comment>
<dbReference type="SUPFAM" id="SSF55486">
    <property type="entry name" value="Metalloproteases ('zincins'), catalytic domain"/>
    <property type="match status" value="1"/>
</dbReference>
<evidence type="ECO:0000256" key="1">
    <source>
        <dbReference type="ARBA" id="ARBA00000098"/>
    </source>
</evidence>
<evidence type="ECO:0000256" key="3">
    <source>
        <dbReference type="ARBA" id="ARBA00010136"/>
    </source>
</evidence>
<dbReference type="Pfam" id="PF17900">
    <property type="entry name" value="Peptidase_M1_N"/>
    <property type="match status" value="1"/>
</dbReference>
<dbReference type="PANTHER" id="PTHR11533:SF174">
    <property type="entry name" value="PUROMYCIN-SENSITIVE AMINOPEPTIDASE-RELATED"/>
    <property type="match status" value="1"/>
</dbReference>
<evidence type="ECO:0000256" key="7">
    <source>
        <dbReference type="ARBA" id="ARBA00022670"/>
    </source>
</evidence>
<dbReference type="Gene3D" id="1.10.390.10">
    <property type="entry name" value="Neutral Protease Domain 2"/>
    <property type="match status" value="1"/>
</dbReference>
<dbReference type="InterPro" id="IPR027268">
    <property type="entry name" value="Peptidase_M4/M1_CTD_sf"/>
</dbReference>
<evidence type="ECO:0000313" key="16">
    <source>
        <dbReference type="EMBL" id="MCK8479080.1"/>
    </source>
</evidence>